<keyword evidence="1" id="KW-1133">Transmembrane helix</keyword>
<evidence type="ECO:0008006" key="4">
    <source>
        <dbReference type="Google" id="ProtNLM"/>
    </source>
</evidence>
<evidence type="ECO:0000313" key="2">
    <source>
        <dbReference type="EMBL" id="GAA6409928.1"/>
    </source>
</evidence>
<comment type="caution">
    <text evidence="2">The sequence shown here is derived from an EMBL/GenBank/DDBJ whole genome shotgun (WGS) entry which is preliminary data.</text>
</comment>
<feature type="transmembrane region" description="Helical" evidence="1">
    <location>
        <begin position="109"/>
        <end position="133"/>
    </location>
</feature>
<sequence>MKIKNRRGFAAGIITFLLGMASIIFYVISKEQRFFISSILLIVFSLTNLNNAFTKKGLLEELEDTADERDLYLTMRTSHVLLKITNYVLCTFTFLFLIAYSAWKASSLLIISMTLCAVTVFIFIAFLCINIYYEKNE</sequence>
<keyword evidence="1" id="KW-0472">Membrane</keyword>
<proteinExistence type="predicted"/>
<reference evidence="2 3" key="1">
    <citation type="submission" date="2024-04" db="EMBL/GenBank/DDBJ databases">
        <title>Defined microbial consortia suppress multidrug-resistant proinflammatory Enterobacteriaceae via ecological control.</title>
        <authorList>
            <person name="Furuichi M."/>
            <person name="Kawaguchi T."/>
            <person name="Pust M."/>
            <person name="Yasuma K."/>
            <person name="Plichta D."/>
            <person name="Hasegawa N."/>
            <person name="Ohya T."/>
            <person name="Bhattarai S."/>
            <person name="Sasajima S."/>
            <person name="Aoto Y."/>
            <person name="Tuganbaev T."/>
            <person name="Yaginuma M."/>
            <person name="Ueda M."/>
            <person name="Okahashi N."/>
            <person name="Amafuji K."/>
            <person name="Kiridooshi Y."/>
            <person name="Sugita K."/>
            <person name="Strazar M."/>
            <person name="Skelly A."/>
            <person name="Suda W."/>
            <person name="Hattori M."/>
            <person name="Nakamoto N."/>
            <person name="Caballero S."/>
            <person name="Norman J."/>
            <person name="Olle B."/>
            <person name="Tanoue T."/>
            <person name="Arita M."/>
            <person name="Bucci V."/>
            <person name="Atarashi K."/>
            <person name="Xavier R."/>
            <person name="Honda K."/>
        </authorList>
    </citation>
    <scope>NUCLEOTIDE SEQUENCE [LARGE SCALE GENOMIC DNA]</scope>
    <source>
        <strain evidence="3">k04-0078-D8-1</strain>
    </source>
</reference>
<dbReference type="EMBL" id="BAABYW010000001">
    <property type="protein sequence ID" value="GAA6409928.1"/>
    <property type="molecule type" value="Genomic_DNA"/>
</dbReference>
<feature type="transmembrane region" description="Helical" evidence="1">
    <location>
        <begin position="34"/>
        <end position="53"/>
    </location>
</feature>
<organism evidence="2 3">
    <name type="scientific">Blautia hominis</name>
    <dbReference type="NCBI Taxonomy" id="2025493"/>
    <lineage>
        <taxon>Bacteria</taxon>
        <taxon>Bacillati</taxon>
        <taxon>Bacillota</taxon>
        <taxon>Clostridia</taxon>
        <taxon>Lachnospirales</taxon>
        <taxon>Lachnospiraceae</taxon>
        <taxon>Blautia</taxon>
    </lineage>
</organism>
<keyword evidence="1" id="KW-0812">Transmembrane</keyword>
<accession>A0ABQ0BF08</accession>
<dbReference type="Proteomes" id="UP001600943">
    <property type="component" value="Unassembled WGS sequence"/>
</dbReference>
<name>A0ABQ0BF08_9FIRM</name>
<evidence type="ECO:0000256" key="1">
    <source>
        <dbReference type="SAM" id="Phobius"/>
    </source>
</evidence>
<gene>
    <name evidence="2" type="ORF">K040078D81_40450</name>
</gene>
<protein>
    <recommendedName>
        <fullName evidence="4">DUF3169 family protein</fullName>
    </recommendedName>
</protein>
<evidence type="ECO:0000313" key="3">
    <source>
        <dbReference type="Proteomes" id="UP001600943"/>
    </source>
</evidence>
<keyword evidence="3" id="KW-1185">Reference proteome</keyword>
<feature type="transmembrane region" description="Helical" evidence="1">
    <location>
        <begin position="9"/>
        <end position="28"/>
    </location>
</feature>
<feature type="transmembrane region" description="Helical" evidence="1">
    <location>
        <begin position="84"/>
        <end position="103"/>
    </location>
</feature>
<dbReference type="RefSeq" id="WP_288888598.1">
    <property type="nucleotide sequence ID" value="NZ_BAABYW010000001.1"/>
</dbReference>